<reference evidence="1 2" key="1">
    <citation type="submission" date="2020-03" db="EMBL/GenBank/DDBJ databases">
        <title>Sphingomonas sp. nov., isolated from fish.</title>
        <authorList>
            <person name="Hyun D.-W."/>
            <person name="Bae J.-W."/>
        </authorList>
    </citation>
    <scope>NUCLEOTIDE SEQUENCE [LARGE SCALE GENOMIC DNA]</scope>
    <source>
        <strain evidence="1 2">HDW15B</strain>
    </source>
</reference>
<dbReference type="RefSeq" id="WP_166411652.1">
    <property type="nucleotide sequence ID" value="NZ_CP049869.1"/>
</dbReference>
<name>A0A6G7YR99_9SPHN</name>
<keyword evidence="2" id="KW-1185">Reference proteome</keyword>
<proteinExistence type="predicted"/>
<protein>
    <submittedName>
        <fullName evidence="1">Polysaccharide pyruvyl transferase family protein</fullName>
    </submittedName>
</protein>
<sequence length="112" mass="11706">MPAKAYAGFLGTFDAVVSSRLHTGVLALTASTPVVPIEGLQFKITAAMTAAGVPLAAVRPGDPGWVDNVLRSLDSILADPAAARAWAGAAVRRQRESIDEFVDGVIHRLRLG</sequence>
<dbReference type="Proteomes" id="UP000503222">
    <property type="component" value="Chromosome"/>
</dbReference>
<dbReference type="EMBL" id="CP049869">
    <property type="protein sequence ID" value="QIK79262.1"/>
    <property type="molecule type" value="Genomic_DNA"/>
</dbReference>
<keyword evidence="1" id="KW-0808">Transferase</keyword>
<gene>
    <name evidence="1" type="ORF">G7077_10490</name>
</gene>
<evidence type="ECO:0000313" key="2">
    <source>
        <dbReference type="Proteomes" id="UP000503222"/>
    </source>
</evidence>
<dbReference type="AlphaFoldDB" id="A0A6G7YR99"/>
<dbReference type="GO" id="GO:0016740">
    <property type="term" value="F:transferase activity"/>
    <property type="evidence" value="ECO:0007669"/>
    <property type="project" value="UniProtKB-KW"/>
</dbReference>
<dbReference type="KEGG" id="spii:G7077_10490"/>
<accession>A0A6G7YR99</accession>
<organism evidence="1 2">
    <name type="scientific">Sphingomonas piscis</name>
    <dbReference type="NCBI Taxonomy" id="2714943"/>
    <lineage>
        <taxon>Bacteria</taxon>
        <taxon>Pseudomonadati</taxon>
        <taxon>Pseudomonadota</taxon>
        <taxon>Alphaproteobacteria</taxon>
        <taxon>Sphingomonadales</taxon>
        <taxon>Sphingomonadaceae</taxon>
        <taxon>Sphingomonas</taxon>
    </lineage>
</organism>
<evidence type="ECO:0000313" key="1">
    <source>
        <dbReference type="EMBL" id="QIK79262.1"/>
    </source>
</evidence>